<comment type="function">
    <text evidence="4">Has an important function as a repair enzyme for proteins that have been inactivated by oxidation. Catalyzes the reversible oxidation-reduction of methionine sulfoxide in proteins to methionine.</text>
</comment>
<comment type="similarity">
    <text evidence="4">Belongs to the MsrA Met sulfoxide reductase family.</text>
</comment>
<sequence length="178" mass="19668">MNPSTLVLGGGCFWCTESVYKAVRGVLDVESGYSNGQAAQPSYEAVCTGRTGCNEVVRLVYDPAQVSTRQLLEIFFVVHDPTTLNRQGNDVGTQYRSGIYFTTEEQRATAQALIDELTADNAFGAPIVTELLPLANYWPAEDYHQDFFERNPYQGYCMAVAAPKVAKFRKTFAALAKD</sequence>
<dbReference type="PANTHER" id="PTHR43774:SF1">
    <property type="entry name" value="PEPTIDE METHIONINE SULFOXIDE REDUCTASE MSRA 2"/>
    <property type="match status" value="1"/>
</dbReference>
<evidence type="ECO:0000256" key="3">
    <source>
        <dbReference type="ARBA" id="ARBA00048782"/>
    </source>
</evidence>
<comment type="caution">
    <text evidence="6">The sequence shown here is derived from an EMBL/GenBank/DDBJ whole genome shotgun (WGS) entry which is preliminary data.</text>
</comment>
<organism evidence="6 7">
    <name type="scientific">Hydrogenophaga electricum</name>
    <dbReference type="NCBI Taxonomy" id="1230953"/>
    <lineage>
        <taxon>Bacteria</taxon>
        <taxon>Pseudomonadati</taxon>
        <taxon>Pseudomonadota</taxon>
        <taxon>Betaproteobacteria</taxon>
        <taxon>Burkholderiales</taxon>
        <taxon>Comamonadaceae</taxon>
        <taxon>Hydrogenophaga</taxon>
    </lineage>
</organism>
<feature type="domain" description="Peptide methionine sulphoxide reductase MsrA" evidence="5">
    <location>
        <begin position="6"/>
        <end position="157"/>
    </location>
</feature>
<dbReference type="Proteomes" id="UP001156903">
    <property type="component" value="Unassembled WGS sequence"/>
</dbReference>
<comment type="catalytic activity">
    <reaction evidence="3 4">
        <text>[thioredoxin]-disulfide + L-methionine + H2O = L-methionine (S)-S-oxide + [thioredoxin]-dithiol</text>
        <dbReference type="Rhea" id="RHEA:19993"/>
        <dbReference type="Rhea" id="RHEA-COMP:10698"/>
        <dbReference type="Rhea" id="RHEA-COMP:10700"/>
        <dbReference type="ChEBI" id="CHEBI:15377"/>
        <dbReference type="ChEBI" id="CHEBI:29950"/>
        <dbReference type="ChEBI" id="CHEBI:50058"/>
        <dbReference type="ChEBI" id="CHEBI:57844"/>
        <dbReference type="ChEBI" id="CHEBI:58772"/>
        <dbReference type="EC" id="1.8.4.11"/>
    </reaction>
</comment>
<dbReference type="Gene3D" id="3.30.1060.10">
    <property type="entry name" value="Peptide methionine sulphoxide reductase MsrA"/>
    <property type="match status" value="1"/>
</dbReference>
<proteinExistence type="inferred from homology"/>
<evidence type="ECO:0000256" key="2">
    <source>
        <dbReference type="ARBA" id="ARBA00047806"/>
    </source>
</evidence>
<evidence type="ECO:0000256" key="1">
    <source>
        <dbReference type="ARBA" id="ARBA00023002"/>
    </source>
</evidence>
<dbReference type="HAMAP" id="MF_01401">
    <property type="entry name" value="MsrA"/>
    <property type="match status" value="1"/>
</dbReference>
<dbReference type="Pfam" id="PF01625">
    <property type="entry name" value="PMSR"/>
    <property type="match status" value="1"/>
</dbReference>
<dbReference type="EMBL" id="BSPB01000085">
    <property type="protein sequence ID" value="GLS16799.1"/>
    <property type="molecule type" value="Genomic_DNA"/>
</dbReference>
<evidence type="ECO:0000313" key="6">
    <source>
        <dbReference type="EMBL" id="GLS16799.1"/>
    </source>
</evidence>
<comment type="catalytic activity">
    <reaction evidence="2 4">
        <text>L-methionyl-[protein] + [thioredoxin]-disulfide + H2O = L-methionyl-(S)-S-oxide-[protein] + [thioredoxin]-dithiol</text>
        <dbReference type="Rhea" id="RHEA:14217"/>
        <dbReference type="Rhea" id="RHEA-COMP:10698"/>
        <dbReference type="Rhea" id="RHEA-COMP:10700"/>
        <dbReference type="Rhea" id="RHEA-COMP:12313"/>
        <dbReference type="Rhea" id="RHEA-COMP:12315"/>
        <dbReference type="ChEBI" id="CHEBI:15377"/>
        <dbReference type="ChEBI" id="CHEBI:16044"/>
        <dbReference type="ChEBI" id="CHEBI:29950"/>
        <dbReference type="ChEBI" id="CHEBI:44120"/>
        <dbReference type="ChEBI" id="CHEBI:50058"/>
        <dbReference type="EC" id="1.8.4.11"/>
    </reaction>
</comment>
<evidence type="ECO:0000313" key="7">
    <source>
        <dbReference type="Proteomes" id="UP001156903"/>
    </source>
</evidence>
<accession>A0ABQ6CDP7</accession>
<dbReference type="RefSeq" id="WP_234262960.1">
    <property type="nucleotide sequence ID" value="NZ_BSPB01000085.1"/>
</dbReference>
<keyword evidence="1 4" id="KW-0560">Oxidoreductase</keyword>
<dbReference type="InterPro" id="IPR002569">
    <property type="entry name" value="Met_Sox_Rdtase_MsrA_dom"/>
</dbReference>
<gene>
    <name evidence="4 6" type="primary">msrA</name>
    <name evidence="6" type="ORF">GCM10007935_42450</name>
</gene>
<dbReference type="PANTHER" id="PTHR43774">
    <property type="entry name" value="PEPTIDE METHIONINE SULFOXIDE REDUCTASE"/>
    <property type="match status" value="1"/>
</dbReference>
<dbReference type="SUPFAM" id="SSF55068">
    <property type="entry name" value="Peptide methionine sulfoxide reductase"/>
    <property type="match status" value="1"/>
</dbReference>
<keyword evidence="7" id="KW-1185">Reference proteome</keyword>
<reference evidence="7" key="1">
    <citation type="journal article" date="2019" name="Int. J. Syst. Evol. Microbiol.">
        <title>The Global Catalogue of Microorganisms (GCM) 10K type strain sequencing project: providing services to taxonomists for standard genome sequencing and annotation.</title>
        <authorList>
            <consortium name="The Broad Institute Genomics Platform"/>
            <consortium name="The Broad Institute Genome Sequencing Center for Infectious Disease"/>
            <person name="Wu L."/>
            <person name="Ma J."/>
        </authorList>
    </citation>
    <scope>NUCLEOTIDE SEQUENCE [LARGE SCALE GENOMIC DNA]</scope>
    <source>
        <strain evidence="7">NBRC 109341</strain>
    </source>
</reference>
<name>A0ABQ6CDP7_9BURK</name>
<protein>
    <recommendedName>
        <fullName evidence="4">Peptide methionine sulfoxide reductase MsrA</fullName>
        <shortName evidence="4">Protein-methionine-S-oxide reductase</shortName>
        <ecNumber evidence="4">1.8.4.11</ecNumber>
    </recommendedName>
    <alternativeName>
        <fullName evidence="4">Peptide-methionine (S)-S-oxide reductase</fullName>
        <shortName evidence="4">Peptide Met(O) reductase</shortName>
    </alternativeName>
</protein>
<dbReference type="EC" id="1.8.4.11" evidence="4"/>
<feature type="active site" evidence="4">
    <location>
        <position position="12"/>
    </location>
</feature>
<dbReference type="InterPro" id="IPR036509">
    <property type="entry name" value="Met_Sox_Rdtase_MsrA_sf"/>
</dbReference>
<evidence type="ECO:0000256" key="4">
    <source>
        <dbReference type="HAMAP-Rule" id="MF_01401"/>
    </source>
</evidence>
<dbReference type="NCBIfam" id="TIGR00401">
    <property type="entry name" value="msrA"/>
    <property type="match status" value="1"/>
</dbReference>
<evidence type="ECO:0000259" key="5">
    <source>
        <dbReference type="Pfam" id="PF01625"/>
    </source>
</evidence>